<feature type="transmembrane region" description="Helical" evidence="7">
    <location>
        <begin position="34"/>
        <end position="56"/>
    </location>
</feature>
<feature type="transmembrane region" description="Helical" evidence="7">
    <location>
        <begin position="471"/>
        <end position="499"/>
    </location>
</feature>
<evidence type="ECO:0000256" key="6">
    <source>
        <dbReference type="ARBA" id="ARBA00023049"/>
    </source>
</evidence>
<comment type="caution">
    <text evidence="9">The sequence shown here is derived from an EMBL/GenBank/DDBJ whole genome shotgun (WGS) entry which is preliminary data.</text>
</comment>
<evidence type="ECO:0000313" key="10">
    <source>
        <dbReference type="Proteomes" id="UP000555564"/>
    </source>
</evidence>
<feature type="transmembrane region" description="Helical" evidence="7">
    <location>
        <begin position="288"/>
        <end position="305"/>
    </location>
</feature>
<name>A0A7X0IBG7_9ACTN</name>
<sequence>MSASATPLMPEAGAPQTDNTARVRSLLRTRSGTGIQFTLLIVAMSAISAQLFMMLYSRVPERGEDINATTQRCVNEAALIRGRPAVGLDDLLDSLSPARVGDQRVLEYLERCIMPSNLRWAAGAGLGLMAEFVFAILLYALHPPWIIRRSRLTPLNQNESPDLIGELNDLSRQAGLSRPPRWLLAPYSASATGQVFGTFLRHQVRLDAGLVTRFIADRPGFRAVVLHELAHLRNRDVGRTYATIALWRAFIVTAVVPFAVMMLQPGLVNLPWNWKWSVPLLISDPIDTSYWLTLVASTALLIYMIRNAIFRTREVHADAMAAALEGQGEILPRVIVALPLPSTRRWRTSFSPHPWPGVRLATIKDPGRLTRIRLWEMVGAGLAAGLLTRSLGFAISVVMLEKSLTATMLSAVPAGALMAGLLAAGLYRATAGATLWPGPHAWLAPAAMLAVGFVIGNSLEPAGTSDGWAHFGLAFTAVRTLATVLLLLVGGLLLTGWIISTARIVASDRRVSNMTIVIAAVTAAPCFSIWFAVDRSGGFWKVTPGPDPFPGASIAWYAKLSHWTQFSNSALLGLELGIPTVAAVLTLWLGPILVSRHQSANMPLPRIGRAMAVGFCAGLIVVALGVGLTFLMDGVVAPDARGYIPSDDLIDSGSPPFFGLIWRDSYTMVATLGLATAAAATSVVTTRLRPALVLLSISTAGIIAVLGRALTWTTAFCIDLFNLPGTQCQAPVLSVGSYTSDLQVILARGLLAAIPATLVATGIGRILRQHRTVLHGISVEQPTYQTAWPRHITVLVALIVLSLVLAVIVNIPANIRFWM</sequence>
<evidence type="ECO:0000256" key="3">
    <source>
        <dbReference type="ARBA" id="ARBA00022723"/>
    </source>
</evidence>
<evidence type="ECO:0000256" key="2">
    <source>
        <dbReference type="ARBA" id="ARBA00022670"/>
    </source>
</evidence>
<dbReference type="GO" id="GO:0046872">
    <property type="term" value="F:metal ion binding"/>
    <property type="evidence" value="ECO:0007669"/>
    <property type="project" value="UniProtKB-KW"/>
</dbReference>
<proteinExistence type="predicted"/>
<protein>
    <submittedName>
        <fullName evidence="9">Zn-dependent protease with chaperone function</fullName>
    </submittedName>
</protein>
<dbReference type="RefSeq" id="WP_184978628.1">
    <property type="nucleotide sequence ID" value="NZ_BAAALO010000033.1"/>
</dbReference>
<feature type="transmembrane region" description="Helical" evidence="7">
    <location>
        <begin position="120"/>
        <end position="141"/>
    </location>
</feature>
<comment type="cofactor">
    <cofactor evidence="1">
        <name>Zn(2+)</name>
        <dbReference type="ChEBI" id="CHEBI:29105"/>
    </cofactor>
</comment>
<feature type="transmembrane region" description="Helical" evidence="7">
    <location>
        <begin position="691"/>
        <end position="710"/>
    </location>
</feature>
<keyword evidence="10" id="KW-1185">Reference proteome</keyword>
<keyword evidence="5" id="KW-0862">Zinc</keyword>
<keyword evidence="4" id="KW-0378">Hydrolase</keyword>
<keyword evidence="7" id="KW-0472">Membrane</keyword>
<feature type="domain" description="Peptidase M48" evidence="8">
    <location>
        <begin position="166"/>
        <end position="365"/>
    </location>
</feature>
<feature type="transmembrane region" description="Helical" evidence="7">
    <location>
        <begin position="441"/>
        <end position="459"/>
    </location>
</feature>
<keyword evidence="7" id="KW-0812">Transmembrane</keyword>
<dbReference type="GO" id="GO:0004222">
    <property type="term" value="F:metalloendopeptidase activity"/>
    <property type="evidence" value="ECO:0007669"/>
    <property type="project" value="InterPro"/>
</dbReference>
<keyword evidence="2 9" id="KW-0645">Protease</keyword>
<evidence type="ECO:0000256" key="1">
    <source>
        <dbReference type="ARBA" id="ARBA00001947"/>
    </source>
</evidence>
<reference evidence="9 10" key="1">
    <citation type="submission" date="2020-08" db="EMBL/GenBank/DDBJ databases">
        <title>Sequencing the genomes of 1000 actinobacteria strains.</title>
        <authorList>
            <person name="Klenk H.-P."/>
        </authorList>
    </citation>
    <scope>NUCLEOTIDE SEQUENCE [LARGE SCALE GENOMIC DNA]</scope>
    <source>
        <strain evidence="9 10">DSM 44936</strain>
    </source>
</reference>
<dbReference type="EMBL" id="JACHIU010000001">
    <property type="protein sequence ID" value="MBB6471414.1"/>
    <property type="molecule type" value="Genomic_DNA"/>
</dbReference>
<accession>A0A7X0IBG7</accession>
<feature type="transmembrane region" description="Helical" evidence="7">
    <location>
        <begin position="745"/>
        <end position="767"/>
    </location>
</feature>
<dbReference type="Proteomes" id="UP000555564">
    <property type="component" value="Unassembled WGS sequence"/>
</dbReference>
<feature type="transmembrane region" description="Helical" evidence="7">
    <location>
        <begin position="570"/>
        <end position="589"/>
    </location>
</feature>
<feature type="transmembrane region" description="Helical" evidence="7">
    <location>
        <begin position="665"/>
        <end position="684"/>
    </location>
</feature>
<feature type="transmembrane region" description="Helical" evidence="7">
    <location>
        <begin position="788"/>
        <end position="811"/>
    </location>
</feature>
<evidence type="ECO:0000259" key="8">
    <source>
        <dbReference type="Pfam" id="PF01435"/>
    </source>
</evidence>
<feature type="transmembrane region" description="Helical" evidence="7">
    <location>
        <begin position="511"/>
        <end position="533"/>
    </location>
</feature>
<evidence type="ECO:0000256" key="7">
    <source>
        <dbReference type="SAM" id="Phobius"/>
    </source>
</evidence>
<evidence type="ECO:0000256" key="5">
    <source>
        <dbReference type="ARBA" id="ARBA00022833"/>
    </source>
</evidence>
<evidence type="ECO:0000256" key="4">
    <source>
        <dbReference type="ARBA" id="ARBA00022801"/>
    </source>
</evidence>
<keyword evidence="7" id="KW-1133">Transmembrane helix</keyword>
<dbReference type="GO" id="GO:0006508">
    <property type="term" value="P:proteolysis"/>
    <property type="evidence" value="ECO:0007669"/>
    <property type="project" value="UniProtKB-KW"/>
</dbReference>
<organism evidence="9 10">
    <name type="scientific">Sphaerisporangium rubeum</name>
    <dbReference type="NCBI Taxonomy" id="321317"/>
    <lineage>
        <taxon>Bacteria</taxon>
        <taxon>Bacillati</taxon>
        <taxon>Actinomycetota</taxon>
        <taxon>Actinomycetes</taxon>
        <taxon>Streptosporangiales</taxon>
        <taxon>Streptosporangiaceae</taxon>
        <taxon>Sphaerisporangium</taxon>
    </lineage>
</organism>
<feature type="transmembrane region" description="Helical" evidence="7">
    <location>
        <begin position="406"/>
        <end position="429"/>
    </location>
</feature>
<keyword evidence="6" id="KW-0482">Metalloprotease</keyword>
<evidence type="ECO:0000313" key="9">
    <source>
        <dbReference type="EMBL" id="MBB6471414.1"/>
    </source>
</evidence>
<feature type="transmembrane region" description="Helical" evidence="7">
    <location>
        <begin position="374"/>
        <end position="400"/>
    </location>
</feature>
<dbReference type="InterPro" id="IPR001915">
    <property type="entry name" value="Peptidase_M48"/>
</dbReference>
<feature type="transmembrane region" description="Helical" evidence="7">
    <location>
        <begin position="245"/>
        <end position="268"/>
    </location>
</feature>
<gene>
    <name evidence="9" type="ORF">BJ992_000845</name>
</gene>
<dbReference type="Pfam" id="PF01435">
    <property type="entry name" value="Peptidase_M48"/>
    <property type="match status" value="1"/>
</dbReference>
<feature type="transmembrane region" description="Helical" evidence="7">
    <location>
        <begin position="610"/>
        <end position="632"/>
    </location>
</feature>
<dbReference type="AlphaFoldDB" id="A0A7X0IBG7"/>
<keyword evidence="3" id="KW-0479">Metal-binding</keyword>